<dbReference type="EMBL" id="MU970049">
    <property type="protein sequence ID" value="KAK9324478.1"/>
    <property type="molecule type" value="Genomic_DNA"/>
</dbReference>
<name>A0ACC3TTC5_9ASCO</name>
<gene>
    <name evidence="1" type="ORF">V1517DRAFT_371969</name>
</gene>
<reference evidence="2" key="1">
    <citation type="journal article" date="2024" name="Front. Bioeng. Biotechnol.">
        <title>Genome-scale model development and genomic sequencing of the oleaginous clade Lipomyces.</title>
        <authorList>
            <person name="Czajka J.J."/>
            <person name="Han Y."/>
            <person name="Kim J."/>
            <person name="Mondo S.J."/>
            <person name="Hofstad B.A."/>
            <person name="Robles A."/>
            <person name="Haridas S."/>
            <person name="Riley R."/>
            <person name="LaButti K."/>
            <person name="Pangilinan J."/>
            <person name="Andreopoulos W."/>
            <person name="Lipzen A."/>
            <person name="Yan J."/>
            <person name="Wang M."/>
            <person name="Ng V."/>
            <person name="Grigoriev I.V."/>
            <person name="Spatafora J.W."/>
            <person name="Magnuson J.K."/>
            <person name="Baker S.E."/>
            <person name="Pomraning K.R."/>
        </authorList>
    </citation>
    <scope>NUCLEOTIDE SEQUENCE [LARGE SCALE GENOMIC DNA]</scope>
    <source>
        <strain evidence="2">CBS 10300</strain>
    </source>
</reference>
<sequence length="112" mass="12496">MSPDRAIASQMTSSAGTLVGAGHKAGFYGDFPKPKGEDNYLSWKQNMLLHLRAFQLSTLSRTKVPWKVCRHMNCERSVSSEVDQSPLPVRWDPVLGFFRGGAIPLFWSLEIG</sequence>
<protein>
    <submittedName>
        <fullName evidence="1">Uncharacterized protein</fullName>
    </submittedName>
</protein>
<dbReference type="Proteomes" id="UP001489719">
    <property type="component" value="Unassembled WGS sequence"/>
</dbReference>
<organism evidence="1 2">
    <name type="scientific">Lipomyces orientalis</name>
    <dbReference type="NCBI Taxonomy" id="1233043"/>
    <lineage>
        <taxon>Eukaryota</taxon>
        <taxon>Fungi</taxon>
        <taxon>Dikarya</taxon>
        <taxon>Ascomycota</taxon>
        <taxon>Saccharomycotina</taxon>
        <taxon>Lipomycetes</taxon>
        <taxon>Lipomycetales</taxon>
        <taxon>Lipomycetaceae</taxon>
        <taxon>Lipomyces</taxon>
    </lineage>
</organism>
<proteinExistence type="predicted"/>
<evidence type="ECO:0000313" key="1">
    <source>
        <dbReference type="EMBL" id="KAK9324478.1"/>
    </source>
</evidence>
<keyword evidence="2" id="KW-1185">Reference proteome</keyword>
<accession>A0ACC3TTC5</accession>
<comment type="caution">
    <text evidence="1">The sequence shown here is derived from an EMBL/GenBank/DDBJ whole genome shotgun (WGS) entry which is preliminary data.</text>
</comment>
<evidence type="ECO:0000313" key="2">
    <source>
        <dbReference type="Proteomes" id="UP001489719"/>
    </source>
</evidence>